<keyword evidence="3" id="KW-1185">Reference proteome</keyword>
<evidence type="ECO:0000313" key="2">
    <source>
        <dbReference type="EMBL" id="TGG93455.1"/>
    </source>
</evidence>
<dbReference type="AlphaFoldDB" id="A0A4Z0WAR4"/>
<gene>
    <name evidence="2" type="ORF">E4656_10430</name>
</gene>
<accession>A0A4Z0WAR4</accession>
<comment type="caution">
    <text evidence="2">The sequence shown here is derived from an EMBL/GenBank/DDBJ whole genome shotgun (WGS) entry which is preliminary data.</text>
</comment>
<protein>
    <submittedName>
        <fullName evidence="2">Uncharacterized protein</fullName>
    </submittedName>
</protein>
<dbReference type="Proteomes" id="UP000297475">
    <property type="component" value="Unassembled WGS sequence"/>
</dbReference>
<name>A0A4Z0WAR4_9GAMM</name>
<dbReference type="OrthoDB" id="9765386at2"/>
<dbReference type="EMBL" id="SRMF01000003">
    <property type="protein sequence ID" value="TGG93455.1"/>
    <property type="molecule type" value="Genomic_DNA"/>
</dbReference>
<evidence type="ECO:0000313" key="3">
    <source>
        <dbReference type="Proteomes" id="UP000297475"/>
    </source>
</evidence>
<reference evidence="2 3" key="1">
    <citation type="submission" date="2019-04" db="EMBL/GenBank/DDBJ databases">
        <title>Natronospirillum operosus gen. nov., sp. nov., a haloalkaliphilic satellite isolated from decaying biomass of laboratory culture of cyanobacterium Geitlerinema sp. and proposal of Natronospirillaceae fam. nov. and Saccharospirillaceae fam. nov.</title>
        <authorList>
            <person name="Kevbrin V."/>
            <person name="Boltyanskaya Y."/>
            <person name="Koziaeva V."/>
            <person name="Grouzdev D.S."/>
            <person name="Park M."/>
            <person name="Cho J."/>
        </authorList>
    </citation>
    <scope>NUCLEOTIDE SEQUENCE [LARGE SCALE GENOMIC DNA]</scope>
    <source>
        <strain evidence="2 3">G-116</strain>
    </source>
</reference>
<evidence type="ECO:0000256" key="1">
    <source>
        <dbReference type="SAM" id="MobiDB-lite"/>
    </source>
</evidence>
<feature type="region of interest" description="Disordered" evidence="1">
    <location>
        <begin position="483"/>
        <end position="519"/>
    </location>
</feature>
<proteinExistence type="predicted"/>
<dbReference type="RefSeq" id="WP_135483164.1">
    <property type="nucleotide sequence ID" value="NZ_SRMF01000003.1"/>
</dbReference>
<organism evidence="2 3">
    <name type="scientific">Natronospirillum operosum</name>
    <dbReference type="NCBI Taxonomy" id="2759953"/>
    <lineage>
        <taxon>Bacteria</taxon>
        <taxon>Pseudomonadati</taxon>
        <taxon>Pseudomonadota</taxon>
        <taxon>Gammaproteobacteria</taxon>
        <taxon>Oceanospirillales</taxon>
        <taxon>Natronospirillaceae</taxon>
        <taxon>Natronospirillum</taxon>
    </lineage>
</organism>
<sequence>MAEQLGLAGNTLTAGAGAVADVARVTAAAGSVVELDINQTTNAWNTAGQGQALAYHEGGQLAGLVEGMREGDIEDGFVLQDGLAEVDQFLNQTDDERVRVTEGATNSNGNAVYGAAHQDSNTLFVDIDGERIGSLVNTVAHEGMHLNGAGEINATVTGYMTDLAYRANAYANRDAIDSHRPAPVAIQNPAAHQQLLSGNQALFAELEQRDDLEFRQLNATEIDLVQLNTETYARQQGYCQDTQCSPEALQQAGTELRLEALRRVDATYAEHGEENPNAGEFLNELGAGSAIDGSDQLLFAEDRHYSDSYVSQEHMADAELIAYVLRADDVPEDMKTAVLQSILASTGSGWGQEQLVELFTDSDLKAQVTDTLPLSGFGGQEPLLYSTIVAEAIAGDITRLNDQIAVLQDNLADSNHRGTELGLMEEGQLWNLMAARNMLQQEGGAEPATELMGTMFNHEALGGGSMLLFLGEELADRSRLASLGPQLRGDGGHSGTGEIPSENNSRDFSGGRPSLQGDAYSPEIVNTRSAEFYNLYGDNPLRGSMSNAEARQWYLAADRGIVDRIDLSAPLDVQAKQAFDLRNSNRTEARELMADRIEADRLYREEPNLTWDQMIQRQQSRGLSGDDIYNSILQSSQRTRTEINQRYGLE</sequence>